<feature type="compositionally biased region" description="Basic residues" evidence="1">
    <location>
        <begin position="482"/>
        <end position="502"/>
    </location>
</feature>
<reference evidence="5" key="2">
    <citation type="submission" date="2025-04" db="UniProtKB">
        <authorList>
            <consortium name="RefSeq"/>
        </authorList>
    </citation>
    <scope>IDENTIFICATION</scope>
    <source>
        <strain evidence="5">DH4</strain>
        <tissue evidence="5">Whole body</tissue>
    </source>
</reference>
<accession>A0A8B8HCR4</accession>
<evidence type="ECO:0000256" key="1">
    <source>
        <dbReference type="SAM" id="MobiDB-lite"/>
    </source>
</evidence>
<proteinExistence type="predicted"/>
<reference evidence="3" key="1">
    <citation type="submission" date="2021-01" db="UniProtKB">
        <authorList>
            <consortium name="EnsemblMetazoa"/>
        </authorList>
    </citation>
    <scope>IDENTIFICATION</scope>
    <source>
        <strain evidence="3">DH4</strain>
    </source>
</reference>
<dbReference type="AlphaFoldDB" id="A0A7M7MWA1"/>
<dbReference type="OrthoDB" id="7616227at2759"/>
<keyword evidence="2" id="KW-0812">Transmembrane</keyword>
<reference evidence="4" key="3">
    <citation type="submission" date="2025-05" db="UniProtKB">
        <authorList>
            <consortium name="RefSeq"/>
        </authorList>
    </citation>
    <scope>NUCLEOTIDE SEQUENCE [LARGE SCALE GENOMIC DNA]</scope>
    <source>
        <strain evidence="4">DH4</strain>
    </source>
</reference>
<feature type="region of interest" description="Disordered" evidence="1">
    <location>
        <begin position="215"/>
        <end position="288"/>
    </location>
</feature>
<gene>
    <name evidence="5" type="primary">LOC113219394</name>
</gene>
<accession>A0A7M7MWA1</accession>
<evidence type="ECO:0000313" key="3">
    <source>
        <dbReference type="EnsemblMetazoa" id="XP_026301822"/>
    </source>
</evidence>
<evidence type="ECO:0000256" key="2">
    <source>
        <dbReference type="SAM" id="Phobius"/>
    </source>
</evidence>
<keyword evidence="4" id="KW-1185">Reference proteome</keyword>
<protein>
    <submittedName>
        <fullName evidence="5">Uncharacterized protein LOC113219394 isoform X1</fullName>
    </submittedName>
</protein>
<dbReference type="RefSeq" id="XP_026301822.1">
    <property type="nucleotide sequence ID" value="XM_026446037.1"/>
</dbReference>
<sequence length="519" mass="62058">MINQSRYNNIEATIIFLATNNNNNDLYTDRISIYPKKNTRQLLKFYIYIIFFSIIRQLYRFESCERNVGHVTCAFDRQPFRYYDKEKFFVQCIANIKENELVYLSNLLNPVECLQLVQAIYEVTPMKTERRVKKYETLMNKDFAGMSTLSKECLLNLEEWSQDFPTNARPSGRTTMEMILRWLGRPDLAKYVRENRRSSIDYYYDTENLADTLEFPGHRVSKRHTSEKDKKKKKNKKNNKRKQKNSKTQNKKVGKTVAATGAHAKVNKNHHDLKKKDNRHSRQPNNSTNKYIAHTSMYCSILLILFFITICLVAAYYFYKRNSTKARGTRFKHMRRPKEDKDTVTDLEWKDEIICSCTDMEECCTGECSLCKESDYKQHMIDRRSSSSDESIKELNFVARNKPKKKEKKRKRFAFFQNSCQNKKKEKEQEKEYRDRKKILENMMNMKKHEKLYPMVPNNVCCKCCKCSVYIRDKILREKKAKEKKARKKKEKEEKKRKKEKLRKAEVRPNNVCFRDTCK</sequence>
<feature type="region of interest" description="Disordered" evidence="1">
    <location>
        <begin position="478"/>
        <end position="506"/>
    </location>
</feature>
<keyword evidence="2" id="KW-0472">Membrane</keyword>
<feature type="compositionally biased region" description="Basic residues" evidence="1">
    <location>
        <begin position="230"/>
        <end position="254"/>
    </location>
</feature>
<feature type="transmembrane region" description="Helical" evidence="2">
    <location>
        <begin position="295"/>
        <end position="319"/>
    </location>
</feature>
<evidence type="ECO:0000313" key="5">
    <source>
        <dbReference type="RefSeq" id="XP_026301822.1"/>
    </source>
</evidence>
<feature type="compositionally biased region" description="Basic residues" evidence="1">
    <location>
        <begin position="265"/>
        <end position="282"/>
    </location>
</feature>
<name>A0A7M7MWA1_APIME</name>
<dbReference type="Proteomes" id="UP000005203">
    <property type="component" value="Linkage group LG1"/>
</dbReference>
<keyword evidence="2" id="KW-1133">Transmembrane helix</keyword>
<dbReference type="GeneID" id="113219394"/>
<feature type="transmembrane region" description="Helical" evidence="2">
    <location>
        <begin position="42"/>
        <end position="59"/>
    </location>
</feature>
<dbReference type="KEGG" id="ame:113219394"/>
<dbReference type="EnsemblMetazoa" id="XM_026446037">
    <property type="protein sequence ID" value="XP_026301822"/>
    <property type="gene ID" value="LOC113219394"/>
</dbReference>
<organism evidence="3">
    <name type="scientific">Apis mellifera</name>
    <name type="common">Honeybee</name>
    <dbReference type="NCBI Taxonomy" id="7460"/>
    <lineage>
        <taxon>Eukaryota</taxon>
        <taxon>Metazoa</taxon>
        <taxon>Ecdysozoa</taxon>
        <taxon>Arthropoda</taxon>
        <taxon>Hexapoda</taxon>
        <taxon>Insecta</taxon>
        <taxon>Pterygota</taxon>
        <taxon>Neoptera</taxon>
        <taxon>Endopterygota</taxon>
        <taxon>Hymenoptera</taxon>
        <taxon>Apocrita</taxon>
        <taxon>Aculeata</taxon>
        <taxon>Apoidea</taxon>
        <taxon>Anthophila</taxon>
        <taxon>Apidae</taxon>
        <taxon>Apis</taxon>
    </lineage>
</organism>
<evidence type="ECO:0000313" key="4">
    <source>
        <dbReference type="Proteomes" id="UP000005203"/>
    </source>
</evidence>